<reference evidence="1" key="1">
    <citation type="submission" date="2019-08" db="EMBL/GenBank/DDBJ databases">
        <authorList>
            <person name="Kucharzyk K."/>
            <person name="Murdoch R.W."/>
            <person name="Higgins S."/>
            <person name="Loffler F."/>
        </authorList>
    </citation>
    <scope>NUCLEOTIDE SEQUENCE</scope>
</reference>
<proteinExistence type="predicted"/>
<protein>
    <submittedName>
        <fullName evidence="1">Uncharacterized protein</fullName>
    </submittedName>
</protein>
<comment type="caution">
    <text evidence="1">The sequence shown here is derived from an EMBL/GenBank/DDBJ whole genome shotgun (WGS) entry which is preliminary data.</text>
</comment>
<evidence type="ECO:0000313" key="1">
    <source>
        <dbReference type="EMBL" id="MPM80542.1"/>
    </source>
</evidence>
<accession>A0A645CV03</accession>
<name>A0A645CV03_9ZZZZ</name>
<organism evidence="1">
    <name type="scientific">bioreactor metagenome</name>
    <dbReference type="NCBI Taxonomy" id="1076179"/>
    <lineage>
        <taxon>unclassified sequences</taxon>
        <taxon>metagenomes</taxon>
        <taxon>ecological metagenomes</taxon>
    </lineage>
</organism>
<dbReference type="EMBL" id="VSSQ01030135">
    <property type="protein sequence ID" value="MPM80542.1"/>
    <property type="molecule type" value="Genomic_DNA"/>
</dbReference>
<dbReference type="AlphaFoldDB" id="A0A645CV03"/>
<gene>
    <name evidence="1" type="ORF">SDC9_127589</name>
</gene>
<sequence length="100" mass="10910">MAVSAFFSNTAVPLRTSITMALCPLIWLLFKSPGRLGSYSSLEEIADENGMSMNRTAAMHNKRTGDLFKKPSPFIECQWGKAKTAAPPQASIVSQISLFV</sequence>